<dbReference type="PANTHER" id="PTHR10015:SF206">
    <property type="entry name" value="HSF-TYPE DNA-BINDING DOMAIN-CONTAINING PROTEIN"/>
    <property type="match status" value="1"/>
</dbReference>
<dbReference type="STRING" id="4781.A0A0P1AWW2"/>
<organism evidence="7 8">
    <name type="scientific">Plasmopara halstedii</name>
    <name type="common">Downy mildew of sunflower</name>
    <dbReference type="NCBI Taxonomy" id="4781"/>
    <lineage>
        <taxon>Eukaryota</taxon>
        <taxon>Sar</taxon>
        <taxon>Stramenopiles</taxon>
        <taxon>Oomycota</taxon>
        <taxon>Peronosporomycetes</taxon>
        <taxon>Peronosporales</taxon>
        <taxon>Peronosporaceae</taxon>
        <taxon>Plasmopara</taxon>
    </lineage>
</organism>
<dbReference type="RefSeq" id="XP_024581568.1">
    <property type="nucleotide sequence ID" value="XM_024715918.1"/>
</dbReference>
<evidence type="ECO:0000259" key="6">
    <source>
        <dbReference type="SMART" id="SM00415"/>
    </source>
</evidence>
<evidence type="ECO:0000256" key="2">
    <source>
        <dbReference type="ARBA" id="ARBA00023125"/>
    </source>
</evidence>
<feature type="compositionally biased region" description="Polar residues" evidence="5">
    <location>
        <begin position="74"/>
        <end position="87"/>
    </location>
</feature>
<keyword evidence="3" id="KW-0539">Nucleus</keyword>
<dbReference type="FunFam" id="1.10.10.10:FF:001087">
    <property type="entry name" value="Heat shock transcription factor"/>
    <property type="match status" value="1"/>
</dbReference>
<dbReference type="EMBL" id="CCYD01001551">
    <property type="protein sequence ID" value="CEG45199.1"/>
    <property type="molecule type" value="Genomic_DNA"/>
</dbReference>
<dbReference type="SMART" id="SM00415">
    <property type="entry name" value="HSF"/>
    <property type="match status" value="1"/>
</dbReference>
<dbReference type="Proteomes" id="UP000054928">
    <property type="component" value="Unassembled WGS sequence"/>
</dbReference>
<reference evidence="8" key="1">
    <citation type="submission" date="2014-09" db="EMBL/GenBank/DDBJ databases">
        <authorList>
            <person name="Sharma Rahul"/>
            <person name="Thines Marco"/>
        </authorList>
    </citation>
    <scope>NUCLEOTIDE SEQUENCE [LARGE SCALE GENOMIC DNA]</scope>
</reference>
<feature type="domain" description="HSF-type DNA-binding" evidence="6">
    <location>
        <begin position="111"/>
        <end position="204"/>
    </location>
</feature>
<dbReference type="OMA" id="AACYSPM"/>
<keyword evidence="8" id="KW-1185">Reference proteome</keyword>
<evidence type="ECO:0000256" key="5">
    <source>
        <dbReference type="SAM" id="MobiDB-lite"/>
    </source>
</evidence>
<dbReference type="PANTHER" id="PTHR10015">
    <property type="entry name" value="HEAT SHOCK TRANSCRIPTION FACTOR"/>
    <property type="match status" value="1"/>
</dbReference>
<evidence type="ECO:0000313" key="7">
    <source>
        <dbReference type="EMBL" id="CEG45199.1"/>
    </source>
</evidence>
<accession>A0A0P1AWW2</accession>
<keyword evidence="2" id="KW-0238">DNA-binding</keyword>
<dbReference type="GO" id="GO:0003700">
    <property type="term" value="F:DNA-binding transcription factor activity"/>
    <property type="evidence" value="ECO:0007669"/>
    <property type="project" value="InterPro"/>
</dbReference>
<feature type="region of interest" description="Disordered" evidence="5">
    <location>
        <begin position="74"/>
        <end position="95"/>
    </location>
</feature>
<name>A0A0P1AWW2_PLAHL</name>
<dbReference type="InterPro" id="IPR036388">
    <property type="entry name" value="WH-like_DNA-bd_sf"/>
</dbReference>
<evidence type="ECO:0000256" key="1">
    <source>
        <dbReference type="ARBA" id="ARBA00004123"/>
    </source>
</evidence>
<protein>
    <submittedName>
        <fullName evidence="7">Heat shock transcription factor</fullName>
    </submittedName>
</protein>
<evidence type="ECO:0000313" key="8">
    <source>
        <dbReference type="Proteomes" id="UP000054928"/>
    </source>
</evidence>
<comment type="subcellular location">
    <subcellularLocation>
        <location evidence="1">Nucleus</location>
    </subcellularLocation>
</comment>
<comment type="similarity">
    <text evidence="4">Belongs to the HSF family.</text>
</comment>
<dbReference type="GeneID" id="36396569"/>
<dbReference type="OrthoDB" id="60033at2759"/>
<dbReference type="InterPro" id="IPR036390">
    <property type="entry name" value="WH_DNA-bd_sf"/>
</dbReference>
<proteinExistence type="inferred from homology"/>
<dbReference type="GO" id="GO:0005634">
    <property type="term" value="C:nucleus"/>
    <property type="evidence" value="ECO:0007669"/>
    <property type="project" value="UniProtKB-SubCell"/>
</dbReference>
<evidence type="ECO:0000256" key="4">
    <source>
        <dbReference type="RuleBase" id="RU004020"/>
    </source>
</evidence>
<dbReference type="Pfam" id="PF00447">
    <property type="entry name" value="HSF_DNA-bind"/>
    <property type="match status" value="1"/>
</dbReference>
<dbReference type="AlphaFoldDB" id="A0A0P1AWW2"/>
<evidence type="ECO:0000256" key="3">
    <source>
        <dbReference type="ARBA" id="ARBA00023242"/>
    </source>
</evidence>
<dbReference type="SUPFAM" id="SSF46785">
    <property type="entry name" value="Winged helix' DNA-binding domain"/>
    <property type="match status" value="1"/>
</dbReference>
<dbReference type="GO" id="GO:0043565">
    <property type="term" value="F:sequence-specific DNA binding"/>
    <property type="evidence" value="ECO:0007669"/>
    <property type="project" value="InterPro"/>
</dbReference>
<dbReference type="InterPro" id="IPR000232">
    <property type="entry name" value="HSF_DNA-bd"/>
</dbReference>
<keyword evidence="7" id="KW-0346">Stress response</keyword>
<sequence>MGGLPFAIGRNLLRWAKKCWKPPAAALNFFKASLSKNTAKPQVTYIQAFITNINTQRHNTQLLASKHNMMDTSSAHSNALAPSNPASNRRPRAQSMQHFSDKCSIPRDCCTSGSFVSKLFRMVDTEPSTIVSWCRGGSAFCIVDPKMMAEHCLPKYFRHRRFSSLIRQLNFYSFYRVQEGQLTIYQQSYFRKDRPDLLVHIKRRGAGKAKDPWFDPIANSSNKAPESNIVVAPMSGVQTPRMTPTPLSLLAACYSPMAKSAVLDNMSPALKPILTQTCPPSVDLNGSCLSESMSKKDLDVVFPFSSTINMKNDLLGDLIDTSLSKAPSTLSAPLDIDIQDFLTDDCNISSGQIDDRLCNVVNQNKCAMVSRDCLKVDDSQNVVSSPLLSSQDLTNSGSFDNEVLMGLANVEPGAWEVPLSPLNDEEDVVPWLDLCF</sequence>
<dbReference type="Gene3D" id="1.10.10.10">
    <property type="entry name" value="Winged helix-like DNA-binding domain superfamily/Winged helix DNA-binding domain"/>
    <property type="match status" value="1"/>
</dbReference>